<feature type="transmembrane region" description="Helical" evidence="8">
    <location>
        <begin position="330"/>
        <end position="348"/>
    </location>
</feature>
<dbReference type="STRING" id="366584.SAMN05216377_101469"/>
<feature type="transmembrane region" description="Helical" evidence="8">
    <location>
        <begin position="54"/>
        <end position="74"/>
    </location>
</feature>
<dbReference type="InterPro" id="IPR020846">
    <property type="entry name" value="MFS_dom"/>
</dbReference>
<evidence type="ECO:0000256" key="3">
    <source>
        <dbReference type="ARBA" id="ARBA00022448"/>
    </source>
</evidence>
<comment type="similarity">
    <text evidence="2">Belongs to the major facilitator superfamily. EmrB family.</text>
</comment>
<keyword evidence="7 8" id="KW-0472">Membrane</keyword>
<keyword evidence="6 8" id="KW-1133">Transmembrane helix</keyword>
<feature type="transmembrane region" description="Helical" evidence="8">
    <location>
        <begin position="144"/>
        <end position="166"/>
    </location>
</feature>
<dbReference type="AlphaFoldDB" id="A0A1G7ET83"/>
<dbReference type="NCBIfam" id="TIGR00711">
    <property type="entry name" value="efflux_EmrB"/>
    <property type="match status" value="1"/>
</dbReference>
<dbReference type="InterPro" id="IPR011701">
    <property type="entry name" value="MFS"/>
</dbReference>
<dbReference type="GO" id="GO:0005886">
    <property type="term" value="C:plasma membrane"/>
    <property type="evidence" value="ECO:0007669"/>
    <property type="project" value="UniProtKB-SubCell"/>
</dbReference>
<name>A0A1G7ET83_PSEOR</name>
<organism evidence="10 11">
    <name type="scientific">Pseudonocardia oroxyli</name>
    <dbReference type="NCBI Taxonomy" id="366584"/>
    <lineage>
        <taxon>Bacteria</taxon>
        <taxon>Bacillati</taxon>
        <taxon>Actinomycetota</taxon>
        <taxon>Actinomycetes</taxon>
        <taxon>Pseudonocardiales</taxon>
        <taxon>Pseudonocardiaceae</taxon>
        <taxon>Pseudonocardia</taxon>
    </lineage>
</organism>
<feature type="transmembrane region" description="Helical" evidence="8">
    <location>
        <begin position="301"/>
        <end position="318"/>
    </location>
</feature>
<evidence type="ECO:0000256" key="5">
    <source>
        <dbReference type="ARBA" id="ARBA00022692"/>
    </source>
</evidence>
<protein>
    <submittedName>
        <fullName evidence="10">Drug resistance transporter, EmrB/QacA subfamily</fullName>
    </submittedName>
</protein>
<feature type="transmembrane region" description="Helical" evidence="8">
    <location>
        <begin position="86"/>
        <end position="105"/>
    </location>
</feature>
<comment type="subcellular location">
    <subcellularLocation>
        <location evidence="1">Cell membrane</location>
        <topology evidence="1">Multi-pass membrane protein</topology>
    </subcellularLocation>
</comment>
<dbReference type="SUPFAM" id="SSF103473">
    <property type="entry name" value="MFS general substrate transporter"/>
    <property type="match status" value="1"/>
</dbReference>
<evidence type="ECO:0000256" key="2">
    <source>
        <dbReference type="ARBA" id="ARBA00008537"/>
    </source>
</evidence>
<dbReference type="PROSITE" id="PS50850">
    <property type="entry name" value="MFS"/>
    <property type="match status" value="1"/>
</dbReference>
<feature type="domain" description="Major facilitator superfamily (MFS) profile" evidence="9">
    <location>
        <begin position="20"/>
        <end position="450"/>
    </location>
</feature>
<evidence type="ECO:0000256" key="7">
    <source>
        <dbReference type="ARBA" id="ARBA00023136"/>
    </source>
</evidence>
<accession>A0A1G7ET83</accession>
<proteinExistence type="inferred from homology"/>
<evidence type="ECO:0000313" key="11">
    <source>
        <dbReference type="Proteomes" id="UP000198967"/>
    </source>
</evidence>
<dbReference type="Gene3D" id="1.20.1720.10">
    <property type="entry name" value="Multidrug resistance protein D"/>
    <property type="match status" value="1"/>
</dbReference>
<dbReference type="Pfam" id="PF07690">
    <property type="entry name" value="MFS_1"/>
    <property type="match status" value="1"/>
</dbReference>
<feature type="transmembrane region" description="Helical" evidence="8">
    <location>
        <begin position="399"/>
        <end position="416"/>
    </location>
</feature>
<evidence type="ECO:0000256" key="8">
    <source>
        <dbReference type="SAM" id="Phobius"/>
    </source>
</evidence>
<dbReference type="InterPro" id="IPR004638">
    <property type="entry name" value="EmrB-like"/>
</dbReference>
<reference evidence="10 11" key="1">
    <citation type="submission" date="2016-10" db="EMBL/GenBank/DDBJ databases">
        <authorList>
            <person name="de Groot N.N."/>
        </authorList>
    </citation>
    <scope>NUCLEOTIDE SEQUENCE [LARGE SCALE GENOMIC DNA]</scope>
    <source>
        <strain evidence="10 11">CGMCC 4.3143</strain>
    </source>
</reference>
<keyword evidence="5 8" id="KW-0812">Transmembrane</keyword>
<dbReference type="EMBL" id="FNBE01000001">
    <property type="protein sequence ID" value="SDE66839.1"/>
    <property type="molecule type" value="Genomic_DNA"/>
</dbReference>
<sequence length="459" mass="46464">MGRCAARVAGADVTPAVRRIAAVVVLGALLSMLDATVVAVGLETMARDLGVDLAAAQWIAHSYLLALAVALPACGWLGRRVGTGRLWLVALAGFTLASVLCAAAPTLGLLVAARALQGVAAGFLVPSGQALLGQAVGPERLGRVMALLGAVVSLGPALGPVVGGVLLEVASWPWLFLINLPLGVVGMVAGLRVLPRGTPARPGPLDVPGLLLAGIGLSVLVYGLTVRAPLPMVAGAVLLVLFVVRTRRRPSPLTDLRLFAERRYALATLCSTLTGASLFGTVLVFPLLLQLARGTGPVGTGLSLLSYGLATAASTPLAGRLTDRMGGGRVAVAGCVGLMLTAIPFALWTPGPVLLQVLLVLRGVAIGFAAIPPTVAAYAAVRPESLPDATTQLNALQRVGGAIGGALVATVLATLLPAGPAAAFTAVFWLLAGLAAVALVPAVLLARRPAPEPTPRERR</sequence>
<feature type="transmembrane region" description="Helical" evidence="8">
    <location>
        <begin position="205"/>
        <end position="222"/>
    </location>
</feature>
<evidence type="ECO:0000313" key="10">
    <source>
        <dbReference type="EMBL" id="SDE66839.1"/>
    </source>
</evidence>
<evidence type="ECO:0000256" key="1">
    <source>
        <dbReference type="ARBA" id="ARBA00004651"/>
    </source>
</evidence>
<keyword evidence="3" id="KW-0813">Transport</keyword>
<feature type="transmembrane region" description="Helical" evidence="8">
    <location>
        <begin position="20"/>
        <end position="42"/>
    </location>
</feature>
<dbReference type="Gene3D" id="1.20.1250.20">
    <property type="entry name" value="MFS general substrate transporter like domains"/>
    <property type="match status" value="1"/>
</dbReference>
<dbReference type="GO" id="GO:0022857">
    <property type="term" value="F:transmembrane transporter activity"/>
    <property type="evidence" value="ECO:0007669"/>
    <property type="project" value="InterPro"/>
</dbReference>
<dbReference type="Proteomes" id="UP000198967">
    <property type="component" value="Unassembled WGS sequence"/>
</dbReference>
<gene>
    <name evidence="10" type="ORF">SAMN05216377_101469</name>
</gene>
<dbReference type="PANTHER" id="PTHR42718">
    <property type="entry name" value="MAJOR FACILITATOR SUPERFAMILY MULTIDRUG TRANSPORTER MFSC"/>
    <property type="match status" value="1"/>
</dbReference>
<feature type="transmembrane region" description="Helical" evidence="8">
    <location>
        <begin position="172"/>
        <end position="193"/>
    </location>
</feature>
<evidence type="ECO:0000259" key="9">
    <source>
        <dbReference type="PROSITE" id="PS50850"/>
    </source>
</evidence>
<feature type="transmembrane region" description="Helical" evidence="8">
    <location>
        <begin position="264"/>
        <end position="289"/>
    </location>
</feature>
<evidence type="ECO:0000256" key="6">
    <source>
        <dbReference type="ARBA" id="ARBA00022989"/>
    </source>
</evidence>
<keyword evidence="4" id="KW-1003">Cell membrane</keyword>
<feature type="transmembrane region" description="Helical" evidence="8">
    <location>
        <begin position="422"/>
        <end position="446"/>
    </location>
</feature>
<dbReference type="InterPro" id="IPR036259">
    <property type="entry name" value="MFS_trans_sf"/>
</dbReference>
<feature type="transmembrane region" description="Helical" evidence="8">
    <location>
        <begin position="354"/>
        <end position="378"/>
    </location>
</feature>
<dbReference type="PANTHER" id="PTHR42718:SF9">
    <property type="entry name" value="MAJOR FACILITATOR SUPERFAMILY MULTIDRUG TRANSPORTER MFSC"/>
    <property type="match status" value="1"/>
</dbReference>
<keyword evidence="11" id="KW-1185">Reference proteome</keyword>
<evidence type="ECO:0000256" key="4">
    <source>
        <dbReference type="ARBA" id="ARBA00022475"/>
    </source>
</evidence>